<dbReference type="AlphaFoldDB" id="A0A1H7FK00"/>
<name>A0A1H7FK00_9LACT</name>
<reference evidence="3" key="1">
    <citation type="submission" date="2016-10" db="EMBL/GenBank/DDBJ databases">
        <authorList>
            <person name="Varghese N."/>
            <person name="Submissions S."/>
        </authorList>
    </citation>
    <scope>NUCLEOTIDE SEQUENCE [LARGE SCALE GENOMIC DNA]</scope>
    <source>
        <strain evidence="3">DSM 19183</strain>
    </source>
</reference>
<keyword evidence="3" id="KW-1185">Reference proteome</keyword>
<keyword evidence="1" id="KW-0812">Transmembrane</keyword>
<sequence>MLKKKKTGLVIGLFTLLSLLMFVGLFRSVIPVFPDHALSMIVGILAYLSLSFIILTSEWKQKIATAFAGVTGAVMIGFHLIAEMSLIAAIRFPAMTNPFGYAALAAFITALVMKVLSRIDQWSRIRQYVHGVLTIGVGFVYWHVASIGIVATTWLFIVPFTAILVWTLYHFVSVIILNKKRFALLSPEDTQV</sequence>
<gene>
    <name evidence="2" type="ORF">SAMN04488099_101318</name>
</gene>
<evidence type="ECO:0000256" key="1">
    <source>
        <dbReference type="SAM" id="Phobius"/>
    </source>
</evidence>
<feature type="transmembrane region" description="Helical" evidence="1">
    <location>
        <begin position="98"/>
        <end position="116"/>
    </location>
</feature>
<accession>A0A1H7FK00</accession>
<evidence type="ECO:0000313" key="2">
    <source>
        <dbReference type="EMBL" id="SEK25577.1"/>
    </source>
</evidence>
<dbReference type="Proteomes" id="UP000199081">
    <property type="component" value="Unassembled WGS sequence"/>
</dbReference>
<feature type="transmembrane region" description="Helical" evidence="1">
    <location>
        <begin position="67"/>
        <end position="92"/>
    </location>
</feature>
<dbReference type="RefSeq" id="WP_091478537.1">
    <property type="nucleotide sequence ID" value="NZ_BJYC01000001.1"/>
</dbReference>
<dbReference type="STRING" id="426702.SAMN04488099_101318"/>
<evidence type="ECO:0000313" key="3">
    <source>
        <dbReference type="Proteomes" id="UP000199081"/>
    </source>
</evidence>
<feature type="transmembrane region" description="Helical" evidence="1">
    <location>
        <begin position="156"/>
        <end position="177"/>
    </location>
</feature>
<feature type="transmembrane region" description="Helical" evidence="1">
    <location>
        <begin position="7"/>
        <end position="30"/>
    </location>
</feature>
<organism evidence="2 3">
    <name type="scientific">Alkalibacterium pelagium</name>
    <dbReference type="NCBI Taxonomy" id="426702"/>
    <lineage>
        <taxon>Bacteria</taxon>
        <taxon>Bacillati</taxon>
        <taxon>Bacillota</taxon>
        <taxon>Bacilli</taxon>
        <taxon>Lactobacillales</taxon>
        <taxon>Carnobacteriaceae</taxon>
        <taxon>Alkalibacterium</taxon>
    </lineage>
</organism>
<proteinExistence type="predicted"/>
<evidence type="ECO:0008006" key="4">
    <source>
        <dbReference type="Google" id="ProtNLM"/>
    </source>
</evidence>
<feature type="transmembrane region" description="Helical" evidence="1">
    <location>
        <begin position="36"/>
        <end position="55"/>
    </location>
</feature>
<keyword evidence="1" id="KW-0472">Membrane</keyword>
<dbReference type="OrthoDB" id="9964481at2"/>
<dbReference type="EMBL" id="FNZU01000001">
    <property type="protein sequence ID" value="SEK25577.1"/>
    <property type="molecule type" value="Genomic_DNA"/>
</dbReference>
<feature type="transmembrane region" description="Helical" evidence="1">
    <location>
        <begin position="128"/>
        <end position="150"/>
    </location>
</feature>
<keyword evidence="1" id="KW-1133">Transmembrane helix</keyword>
<protein>
    <recommendedName>
        <fullName evidence="4">DMSO/TMAO reductase YedYZ, heme-binding membrane subunit</fullName>
    </recommendedName>
</protein>